<reference evidence="1" key="1">
    <citation type="submission" date="2019-08" db="EMBL/GenBank/DDBJ databases">
        <authorList>
            <person name="Kucharzyk K."/>
            <person name="Murdoch R.W."/>
            <person name="Higgins S."/>
            <person name="Loffler F."/>
        </authorList>
    </citation>
    <scope>NUCLEOTIDE SEQUENCE</scope>
</reference>
<sequence length="100" mass="11030">MGARLNIGNTVADVDLDLVQVKTHSVITYLQKNPISRGPDRHIYMVGVGVFGNIGQAFLTNMKKCHGSVIGQTGKVLIGTLQFNIYKRVSFELSHQTRDT</sequence>
<dbReference type="EMBL" id="VSSQ01041149">
    <property type="protein sequence ID" value="MPM94535.1"/>
    <property type="molecule type" value="Genomic_DNA"/>
</dbReference>
<comment type="caution">
    <text evidence="1">The sequence shown here is derived from an EMBL/GenBank/DDBJ whole genome shotgun (WGS) entry which is preliminary data.</text>
</comment>
<dbReference type="AlphaFoldDB" id="A0A645DYY3"/>
<organism evidence="1">
    <name type="scientific">bioreactor metagenome</name>
    <dbReference type="NCBI Taxonomy" id="1076179"/>
    <lineage>
        <taxon>unclassified sequences</taxon>
        <taxon>metagenomes</taxon>
        <taxon>ecological metagenomes</taxon>
    </lineage>
</organism>
<protein>
    <submittedName>
        <fullName evidence="1">Uncharacterized protein</fullName>
    </submittedName>
</protein>
<proteinExistence type="predicted"/>
<name>A0A645DYY3_9ZZZZ</name>
<accession>A0A645DYY3</accession>
<gene>
    <name evidence="1" type="ORF">SDC9_141681</name>
</gene>
<evidence type="ECO:0000313" key="1">
    <source>
        <dbReference type="EMBL" id="MPM94535.1"/>
    </source>
</evidence>